<sequence length="766" mass="81838">MEAHRPRLRLLLLYALIAAPAVVIGAIHAMESNNNSPVDWVDADFHPRASYDQHCELFGPGDVVVMSWPGATVQDERLDRLSAVIRTAPVFRDDNGEWLFSGVVSGREALAQLGQAAAFAEGLSLTPDEASARLRGYLIGPDGQTTAVVVTFGEQGLKRRERLVGLLRQAAHDFCGVAPGEVRMAGPVIDGLSVDQASRDTLSRYAAPSAALVFALCWFNLRSLRAAVVVFGLAMFCQGATLALVYYSGESMSALLVVLPPLIQVLAVSGGVHLTNYYFDLSDITPTSKRIAEAIRAGWLPCALSSATTAIGMASLMASRLEPIRLFGAYSAAGVLLTLGVLLGLLPACYTFWPARRSRRGLAPTGSRTLGWEAWARLTSRWAPALTVLGIGAVVVGGWQAASIQTSVRIETMFAADSRVIEDYRWIEEHLGPTVPLEVTLSFDNRSPLGYRDRLTLVSDLSSRLAQEPGLSKCISAASCVPPFPEVPPEVLQQAEHEAVLQLGPVLDRIGLWRRTPAGEHWRLTTRTSALGSADYGKLLERVRRVVAERLNQYPAAVRTGLATNTTGVMPLVHEIQGQLLSDLLSSFAAALALIVVVMTLAQAGIAAGVLAMVPNVFPLALFFGWLGYRGHPIDIGVVMTASVALGIAVDDTLHFLTFYRRALPRSTDRTEAVGFAMRHCGPAMIQTSICCGLGLLVFAMSDFLPTSRFASGMAILLGLALVGDLVVLPALLLGPLGRFLAAAPIDSEPADEPADEPAAPLVAAA</sequence>
<feature type="transmembrane region" description="Helical" evidence="6">
    <location>
        <begin position="681"/>
        <end position="701"/>
    </location>
</feature>
<feature type="transmembrane region" description="Helical" evidence="6">
    <location>
        <begin position="202"/>
        <end position="221"/>
    </location>
</feature>
<reference evidence="8 9" key="1">
    <citation type="submission" date="2019-02" db="EMBL/GenBank/DDBJ databases">
        <title>Deep-cultivation of Planctomycetes and their phenomic and genomic characterization uncovers novel biology.</title>
        <authorList>
            <person name="Wiegand S."/>
            <person name="Jogler M."/>
            <person name="Boedeker C."/>
            <person name="Pinto D."/>
            <person name="Vollmers J."/>
            <person name="Rivas-Marin E."/>
            <person name="Kohn T."/>
            <person name="Peeters S.H."/>
            <person name="Heuer A."/>
            <person name="Rast P."/>
            <person name="Oberbeckmann S."/>
            <person name="Bunk B."/>
            <person name="Jeske O."/>
            <person name="Meyerdierks A."/>
            <person name="Storesund J.E."/>
            <person name="Kallscheuer N."/>
            <person name="Luecker S."/>
            <person name="Lage O.M."/>
            <person name="Pohl T."/>
            <person name="Merkel B.J."/>
            <person name="Hornburger P."/>
            <person name="Mueller R.-W."/>
            <person name="Bruemmer F."/>
            <person name="Labrenz M."/>
            <person name="Spormann A.M."/>
            <person name="Op Den Camp H."/>
            <person name="Overmann J."/>
            <person name="Amann R."/>
            <person name="Jetten M.S.M."/>
            <person name="Mascher T."/>
            <person name="Medema M.H."/>
            <person name="Devos D.P."/>
            <person name="Kaster A.-K."/>
            <person name="Ovreas L."/>
            <person name="Rohde M."/>
            <person name="Galperin M.Y."/>
            <person name="Jogler C."/>
        </authorList>
    </citation>
    <scope>NUCLEOTIDE SEQUENCE [LARGE SCALE GENOMIC DNA]</scope>
    <source>
        <strain evidence="8 9">Pla123a</strain>
    </source>
</reference>
<evidence type="ECO:0000256" key="2">
    <source>
        <dbReference type="ARBA" id="ARBA00022475"/>
    </source>
</evidence>
<evidence type="ECO:0000256" key="3">
    <source>
        <dbReference type="ARBA" id="ARBA00022692"/>
    </source>
</evidence>
<evidence type="ECO:0000259" key="7">
    <source>
        <dbReference type="PROSITE" id="PS50156"/>
    </source>
</evidence>
<dbReference type="SUPFAM" id="SSF82866">
    <property type="entry name" value="Multidrug efflux transporter AcrB transmembrane domain"/>
    <property type="match status" value="2"/>
</dbReference>
<keyword evidence="2" id="KW-1003">Cell membrane</keyword>
<dbReference type="PROSITE" id="PS50156">
    <property type="entry name" value="SSD"/>
    <property type="match status" value="2"/>
</dbReference>
<evidence type="ECO:0000256" key="1">
    <source>
        <dbReference type="ARBA" id="ARBA00004651"/>
    </source>
</evidence>
<keyword evidence="3 6" id="KW-0812">Transmembrane</keyword>
<feature type="transmembrane region" description="Helical" evidence="6">
    <location>
        <begin position="254"/>
        <end position="279"/>
    </location>
</feature>
<dbReference type="PANTHER" id="PTHR33406">
    <property type="entry name" value="MEMBRANE PROTEIN MJ1562-RELATED"/>
    <property type="match status" value="1"/>
</dbReference>
<feature type="transmembrane region" description="Helical" evidence="6">
    <location>
        <begin position="228"/>
        <end position="248"/>
    </location>
</feature>
<dbReference type="InterPro" id="IPR050545">
    <property type="entry name" value="Mycobact_MmpL"/>
</dbReference>
<dbReference type="InterPro" id="IPR004869">
    <property type="entry name" value="MMPL_dom"/>
</dbReference>
<feature type="domain" description="SSD" evidence="7">
    <location>
        <begin position="240"/>
        <end position="352"/>
    </location>
</feature>
<keyword evidence="9" id="KW-1185">Reference proteome</keyword>
<feature type="transmembrane region" description="Helical" evidence="6">
    <location>
        <begin position="713"/>
        <end position="734"/>
    </location>
</feature>
<feature type="transmembrane region" description="Helical" evidence="6">
    <location>
        <begin position="634"/>
        <end position="660"/>
    </location>
</feature>
<feature type="domain" description="SSD" evidence="7">
    <location>
        <begin position="608"/>
        <end position="735"/>
    </location>
</feature>
<organism evidence="8 9">
    <name type="scientific">Posidoniimonas polymericola</name>
    <dbReference type="NCBI Taxonomy" id="2528002"/>
    <lineage>
        <taxon>Bacteria</taxon>
        <taxon>Pseudomonadati</taxon>
        <taxon>Planctomycetota</taxon>
        <taxon>Planctomycetia</taxon>
        <taxon>Pirellulales</taxon>
        <taxon>Lacipirellulaceae</taxon>
        <taxon>Posidoniimonas</taxon>
    </lineage>
</organism>
<comment type="subcellular location">
    <subcellularLocation>
        <location evidence="1">Cell membrane</location>
        <topology evidence="1">Multi-pass membrane protein</topology>
    </subcellularLocation>
</comment>
<name>A0A5C5YKU9_9BACT</name>
<dbReference type="Pfam" id="PF03176">
    <property type="entry name" value="MMPL"/>
    <property type="match status" value="2"/>
</dbReference>
<evidence type="ECO:0000256" key="4">
    <source>
        <dbReference type="ARBA" id="ARBA00022989"/>
    </source>
</evidence>
<accession>A0A5C5YKU9</accession>
<dbReference type="RefSeq" id="WP_197527991.1">
    <property type="nucleotide sequence ID" value="NZ_SJPO01000007.1"/>
</dbReference>
<dbReference type="Proteomes" id="UP000318478">
    <property type="component" value="Unassembled WGS sequence"/>
</dbReference>
<dbReference type="PANTHER" id="PTHR33406:SF12">
    <property type="entry name" value="BLR2997 PROTEIN"/>
    <property type="match status" value="1"/>
</dbReference>
<evidence type="ECO:0000256" key="5">
    <source>
        <dbReference type="ARBA" id="ARBA00023136"/>
    </source>
</evidence>
<evidence type="ECO:0000256" key="6">
    <source>
        <dbReference type="SAM" id="Phobius"/>
    </source>
</evidence>
<evidence type="ECO:0000313" key="9">
    <source>
        <dbReference type="Proteomes" id="UP000318478"/>
    </source>
</evidence>
<dbReference type="AlphaFoldDB" id="A0A5C5YKU9"/>
<dbReference type="InterPro" id="IPR000731">
    <property type="entry name" value="SSD"/>
</dbReference>
<dbReference type="GO" id="GO:0005886">
    <property type="term" value="C:plasma membrane"/>
    <property type="evidence" value="ECO:0007669"/>
    <property type="project" value="UniProtKB-SubCell"/>
</dbReference>
<protein>
    <submittedName>
        <fullName evidence="8">MMPL family protein</fullName>
    </submittedName>
</protein>
<dbReference type="Gene3D" id="1.20.1640.10">
    <property type="entry name" value="Multidrug efflux transporter AcrB transmembrane domain"/>
    <property type="match status" value="2"/>
</dbReference>
<feature type="transmembrane region" description="Helical" evidence="6">
    <location>
        <begin position="330"/>
        <end position="353"/>
    </location>
</feature>
<dbReference type="EMBL" id="SJPO01000007">
    <property type="protein sequence ID" value="TWT75540.1"/>
    <property type="molecule type" value="Genomic_DNA"/>
</dbReference>
<keyword evidence="5 6" id="KW-0472">Membrane</keyword>
<feature type="transmembrane region" description="Helical" evidence="6">
    <location>
        <begin position="299"/>
        <end position="318"/>
    </location>
</feature>
<comment type="caution">
    <text evidence="8">The sequence shown here is derived from an EMBL/GenBank/DDBJ whole genome shotgun (WGS) entry which is preliminary data.</text>
</comment>
<proteinExistence type="predicted"/>
<keyword evidence="4 6" id="KW-1133">Transmembrane helix</keyword>
<gene>
    <name evidence="8" type="ORF">Pla123a_30500</name>
</gene>
<evidence type="ECO:0000313" key="8">
    <source>
        <dbReference type="EMBL" id="TWT75540.1"/>
    </source>
</evidence>